<keyword evidence="2" id="KW-1185">Reference proteome</keyword>
<comment type="caution">
    <text evidence="1">The sequence shown here is derived from an EMBL/GenBank/DDBJ whole genome shotgun (WGS) entry which is preliminary data.</text>
</comment>
<dbReference type="Proteomes" id="UP000238563">
    <property type="component" value="Unassembled WGS sequence"/>
</dbReference>
<name>A0A2S9JAF8_9HYPH</name>
<dbReference type="AlphaFoldDB" id="A0A2S9JAF8"/>
<evidence type="ECO:0000313" key="1">
    <source>
        <dbReference type="EMBL" id="PRD49677.1"/>
    </source>
</evidence>
<evidence type="ECO:0000313" key="2">
    <source>
        <dbReference type="Proteomes" id="UP000238563"/>
    </source>
</evidence>
<protein>
    <submittedName>
        <fullName evidence="1">Uncharacterized protein</fullName>
    </submittedName>
</protein>
<dbReference type="EMBL" id="PVBT01000010">
    <property type="protein sequence ID" value="PRD49677.1"/>
    <property type="molecule type" value="Genomic_DNA"/>
</dbReference>
<organism evidence="1 2">
    <name type="scientific">Phyllobacterium myrsinacearum</name>
    <dbReference type="NCBI Taxonomy" id="28101"/>
    <lineage>
        <taxon>Bacteria</taxon>
        <taxon>Pseudomonadati</taxon>
        <taxon>Pseudomonadota</taxon>
        <taxon>Alphaproteobacteria</taxon>
        <taxon>Hyphomicrobiales</taxon>
        <taxon>Phyllobacteriaceae</taxon>
        <taxon>Phyllobacterium</taxon>
    </lineage>
</organism>
<proteinExistence type="predicted"/>
<accession>A0A2S9JAF8</accession>
<sequence length="91" mass="10410">MLIIRCSAILLADFRRQTKRQRDGKWSPGDQAVRRTLTLRAMGVIRRTGGWPRMAERGPITALQACGDGICYRLLRKVIAREAAEQVMRRD</sequence>
<gene>
    <name evidence="1" type="ORF">C5750_24970</name>
</gene>
<reference evidence="1 2" key="1">
    <citation type="submission" date="2018-02" db="EMBL/GenBank/DDBJ databases">
        <title>The draft genome of Phyllobacterium myrsinacearum DSM5892.</title>
        <authorList>
            <person name="Li L."/>
            <person name="Liu L."/>
            <person name="Zhang X."/>
            <person name="Wang T."/>
        </authorList>
    </citation>
    <scope>NUCLEOTIDE SEQUENCE [LARGE SCALE GENOMIC DNA]</scope>
    <source>
        <strain evidence="1 2">DSM 5892</strain>
    </source>
</reference>